<feature type="non-terminal residue" evidence="2">
    <location>
        <position position="1"/>
    </location>
</feature>
<proteinExistence type="predicted"/>
<feature type="compositionally biased region" description="Basic and acidic residues" evidence="1">
    <location>
        <begin position="54"/>
        <end position="79"/>
    </location>
</feature>
<protein>
    <submittedName>
        <fullName evidence="2">Uncharacterized protein</fullName>
    </submittedName>
</protein>
<evidence type="ECO:0000313" key="3">
    <source>
        <dbReference type="Proteomes" id="UP000236318"/>
    </source>
</evidence>
<dbReference type="EMBL" id="FXEG02000002">
    <property type="protein sequence ID" value="SOX53373.1"/>
    <property type="molecule type" value="Genomic_DNA"/>
</dbReference>
<name>A0A2K4Y9C6_9MYCO</name>
<comment type="caution">
    <text evidence="2">The sequence shown here is derived from an EMBL/GenBank/DDBJ whole genome shotgun (WGS) entry which is preliminary data.</text>
</comment>
<sequence>VDGRDGLPGLSPGLSVNGRRPVFTLSALDAHSSGHACFATRDSGEPNRVNQPKEPQDARQPTEEQRLQQEQLEHQHDDPDAPGLQQSDGNVADESTR</sequence>
<evidence type="ECO:0000256" key="1">
    <source>
        <dbReference type="SAM" id="MobiDB-lite"/>
    </source>
</evidence>
<accession>A0A2K4Y9C6</accession>
<evidence type="ECO:0000313" key="2">
    <source>
        <dbReference type="EMBL" id="SOX53373.1"/>
    </source>
</evidence>
<reference evidence="2" key="1">
    <citation type="submission" date="2018-01" db="EMBL/GenBank/DDBJ databases">
        <authorList>
            <consortium name="Urmite Genomes"/>
        </authorList>
    </citation>
    <scope>NUCLEOTIDE SEQUENCE [LARGE SCALE GENOMIC DNA]</scope>
    <source>
        <strain evidence="2">AFP003</strain>
    </source>
</reference>
<feature type="region of interest" description="Disordered" evidence="1">
    <location>
        <begin position="36"/>
        <end position="97"/>
    </location>
</feature>
<dbReference type="Proteomes" id="UP000236318">
    <property type="component" value="Unassembled WGS sequence"/>
</dbReference>
<gene>
    <name evidence="2" type="ORF">MAAFP003_2047</name>
</gene>
<dbReference type="AlphaFoldDB" id="A0A2K4Y9C6"/>
<organism evidence="2 3">
    <name type="scientific">Mycobacterium ahvazicum</name>
    <dbReference type="NCBI Taxonomy" id="1964395"/>
    <lineage>
        <taxon>Bacteria</taxon>
        <taxon>Bacillati</taxon>
        <taxon>Actinomycetota</taxon>
        <taxon>Actinomycetes</taxon>
        <taxon>Mycobacteriales</taxon>
        <taxon>Mycobacteriaceae</taxon>
        <taxon>Mycobacterium</taxon>
        <taxon>Mycobacterium simiae complex</taxon>
    </lineage>
</organism>
<keyword evidence="3" id="KW-1185">Reference proteome</keyword>